<organism evidence="5 6">
    <name type="scientific">Pseudovibrio brasiliensis</name>
    <dbReference type="NCBI Taxonomy" id="1898042"/>
    <lineage>
        <taxon>Bacteria</taxon>
        <taxon>Pseudomonadati</taxon>
        <taxon>Pseudomonadota</taxon>
        <taxon>Alphaproteobacteria</taxon>
        <taxon>Hyphomicrobiales</taxon>
        <taxon>Stappiaceae</taxon>
        <taxon>Pseudovibrio</taxon>
    </lineage>
</organism>
<dbReference type="InterPro" id="IPR050465">
    <property type="entry name" value="UPF0194_transport"/>
</dbReference>
<dbReference type="NCBIfam" id="TIGR01730">
    <property type="entry name" value="RND_mfp"/>
    <property type="match status" value="1"/>
</dbReference>
<evidence type="ECO:0000256" key="1">
    <source>
        <dbReference type="ARBA" id="ARBA00004196"/>
    </source>
</evidence>
<reference evidence="5 6" key="1">
    <citation type="journal article" date="2021" name="Angew. Chem. Int. Ed. Engl.">
        <title>A novel family of nonribosomal peptides modulate collective behavior in Pseudovibrio bacteria isolated from marine sponges.</title>
        <authorList>
            <person name="Ioca L.P."/>
            <person name="Dai Y."/>
            <person name="Kunakom S."/>
            <person name="Diaz-Espinosa J."/>
            <person name="Krunic A."/>
            <person name="Crnkovic C.M."/>
            <person name="Orjala J."/>
            <person name="Sanchez L.M."/>
            <person name="Ferreira A.G."/>
            <person name="Berlinck R.G.S."/>
            <person name="Eustaquio A.S."/>
        </authorList>
    </citation>
    <scope>NUCLEOTIDE SEQUENCE [LARGE SCALE GENOMIC DNA]</scope>
    <source>
        <strain evidence="5 6">Ab134</strain>
        <plasmid evidence="5 6">pAb134-04</plasmid>
    </source>
</reference>
<accession>A0ABX8AWT9</accession>
<dbReference type="Gene3D" id="2.40.420.20">
    <property type="match status" value="1"/>
</dbReference>
<dbReference type="InterPro" id="IPR058637">
    <property type="entry name" value="YknX-like_C"/>
</dbReference>
<dbReference type="PANTHER" id="PTHR32347">
    <property type="entry name" value="EFFLUX SYSTEM COMPONENT YKNX-RELATED"/>
    <property type="match status" value="1"/>
</dbReference>
<dbReference type="Proteomes" id="UP000680706">
    <property type="component" value="Plasmid pAb134-04"/>
</dbReference>
<evidence type="ECO:0000313" key="6">
    <source>
        <dbReference type="Proteomes" id="UP000680706"/>
    </source>
</evidence>
<evidence type="ECO:0000256" key="2">
    <source>
        <dbReference type="ARBA" id="ARBA00009477"/>
    </source>
</evidence>
<evidence type="ECO:0000259" key="4">
    <source>
        <dbReference type="Pfam" id="PF25989"/>
    </source>
</evidence>
<protein>
    <submittedName>
        <fullName evidence="5">Efflux RND transporter periplasmic adaptor subunit</fullName>
    </submittedName>
</protein>
<feature type="domain" description="YknX-like C-terminal permuted SH3-like" evidence="4">
    <location>
        <begin position="334"/>
        <end position="401"/>
    </location>
</feature>
<name>A0ABX8AWT9_9HYPH</name>
<dbReference type="InterPro" id="IPR006143">
    <property type="entry name" value="RND_pump_MFP"/>
</dbReference>
<dbReference type="PANTHER" id="PTHR32347:SF29">
    <property type="entry name" value="UPF0194 MEMBRANE PROTEIN YBHG"/>
    <property type="match status" value="1"/>
</dbReference>
<geneLocation type="plasmid" evidence="5 6">
    <name>pAb134-04</name>
</geneLocation>
<dbReference type="Gene3D" id="6.10.140.1990">
    <property type="match status" value="1"/>
</dbReference>
<dbReference type="EMBL" id="CP074130">
    <property type="protein sequence ID" value="QUS59160.1"/>
    <property type="molecule type" value="Genomic_DNA"/>
</dbReference>
<gene>
    <name evidence="5" type="ORF">KGB56_26580</name>
</gene>
<proteinExistence type="inferred from homology"/>
<dbReference type="InterPro" id="IPR030190">
    <property type="entry name" value="MacA_alpha-hairpin_sf"/>
</dbReference>
<dbReference type="Gene3D" id="2.40.30.170">
    <property type="match status" value="1"/>
</dbReference>
<evidence type="ECO:0000256" key="3">
    <source>
        <dbReference type="ARBA" id="ARBA00023054"/>
    </source>
</evidence>
<keyword evidence="6" id="KW-1185">Reference proteome</keyword>
<comment type="subcellular location">
    <subcellularLocation>
        <location evidence="1">Cell envelope</location>
    </subcellularLocation>
</comment>
<evidence type="ECO:0000313" key="5">
    <source>
        <dbReference type="EMBL" id="QUS59160.1"/>
    </source>
</evidence>
<comment type="similarity">
    <text evidence="2">Belongs to the membrane fusion protein (MFP) (TC 8.A.1) family.</text>
</comment>
<sequence length="407" mass="44180">MKPFLTRKLFTPFAFALITCGLVLSFWPETYTVDLVQAKKDRITVSVTESGRTQVKDVFVVSTPYSGRVMRVDVIPGDNVTINETVVVHMLPILPGQLDSRSREQALATIGAAKAAVDVARAELDKAWLDVELSEKEYARQEKLSASGTVSQVALERALREVRFAKATKVTAEAAIVMREAELASANAQLIDFEASRGSEAKAERGGVPIYAPASGRVLKVVQQSEATLPAGSPVVEIGNLDDLEIVVELLSTDAVNIKPGDPVKISSWGGTKPLKGVVGRIEPMAFTKVSSLGVEEQRVKVIVWFDDDERFRRGLGHGYKVEAEIVTWADDEALVIPSTALFRSQGGWAVFRIEGGRARVQAVTVGQNNGLLASILSGIKPNDFVIKYPPKEIREGSSVHARNQNS</sequence>
<keyword evidence="3" id="KW-0175">Coiled coil</keyword>
<keyword evidence="5" id="KW-0614">Plasmid</keyword>
<dbReference type="Pfam" id="PF25989">
    <property type="entry name" value="YknX_C"/>
    <property type="match status" value="1"/>
</dbReference>
<dbReference type="RefSeq" id="WP_197432760.1">
    <property type="nucleotide sequence ID" value="NZ_CP074130.1"/>
</dbReference>